<name>A0A4R5YRZ8_9MICO</name>
<dbReference type="Pfam" id="PF16262">
    <property type="entry name" value="DUF4916"/>
    <property type="match status" value="1"/>
</dbReference>
<dbReference type="EMBL" id="SMZX01000001">
    <property type="protein sequence ID" value="TDL46280.1"/>
    <property type="molecule type" value="Genomic_DNA"/>
</dbReference>
<gene>
    <name evidence="1" type="ORF">E2R54_07620</name>
</gene>
<dbReference type="InterPro" id="IPR015797">
    <property type="entry name" value="NUDIX_hydrolase-like_dom_sf"/>
</dbReference>
<dbReference type="SUPFAM" id="SSF55811">
    <property type="entry name" value="Nudix"/>
    <property type="match status" value="1"/>
</dbReference>
<accession>A0A4R5YRZ8</accession>
<dbReference type="InterPro" id="IPR032582">
    <property type="entry name" value="DUF4916"/>
</dbReference>
<protein>
    <submittedName>
        <fullName evidence="1">DUF4916 domain-containing protein</fullName>
    </submittedName>
</protein>
<sequence length="166" mass="18198">MTREDRTVTYLPDDVYALVEGSVPLLCVDFVPVRAIPRGQEVGLILRDSPFGAVWCHLGGRVLRGETLVSALRRHASETLDVDINVEVNAQPGHVYEWFPTELAPGDGTEHGEDPRKHSVGLSYVVGLIGEPSPRNEATAFDYFPVADLPQPMWPGSEALLSHLLS</sequence>
<evidence type="ECO:0000313" key="2">
    <source>
        <dbReference type="Proteomes" id="UP000295633"/>
    </source>
</evidence>
<comment type="caution">
    <text evidence="1">The sequence shown here is derived from an EMBL/GenBank/DDBJ whole genome shotgun (WGS) entry which is preliminary data.</text>
</comment>
<evidence type="ECO:0000313" key="1">
    <source>
        <dbReference type="EMBL" id="TDL46280.1"/>
    </source>
</evidence>
<dbReference type="AlphaFoldDB" id="A0A4R5YRZ8"/>
<dbReference type="Proteomes" id="UP000295633">
    <property type="component" value="Unassembled WGS sequence"/>
</dbReference>
<proteinExistence type="predicted"/>
<organism evidence="1 2">
    <name type="scientific">Microbacterium oleivorans</name>
    <dbReference type="NCBI Taxonomy" id="273677"/>
    <lineage>
        <taxon>Bacteria</taxon>
        <taxon>Bacillati</taxon>
        <taxon>Actinomycetota</taxon>
        <taxon>Actinomycetes</taxon>
        <taxon>Micrococcales</taxon>
        <taxon>Microbacteriaceae</taxon>
        <taxon>Microbacterium</taxon>
    </lineage>
</organism>
<dbReference type="Gene3D" id="3.90.79.10">
    <property type="entry name" value="Nucleoside Triphosphate Pyrophosphohydrolase"/>
    <property type="match status" value="1"/>
</dbReference>
<reference evidence="1 2" key="1">
    <citation type="submission" date="2019-03" db="EMBL/GenBank/DDBJ databases">
        <title>Genome Sequencing and Assembly of Various Microbes Isolated from Partially Reclaimed Soil and Acid Mine Drainage (AMD) Site.</title>
        <authorList>
            <person name="Steinbock B."/>
            <person name="Bechtold R."/>
            <person name="Sevigny J.L."/>
            <person name="Thomas D."/>
            <person name="Cuthill L.R."/>
            <person name="Aveiro Johannsen E.J."/>
            <person name="Thomas K."/>
            <person name="Ghosh A."/>
        </authorList>
    </citation>
    <scope>NUCLEOTIDE SEQUENCE [LARGE SCALE GENOMIC DNA]</scope>
    <source>
        <strain evidence="1 2">F-B2</strain>
    </source>
</reference>